<evidence type="ECO:0000313" key="1">
    <source>
        <dbReference type="EMBL" id="RRT46318.1"/>
    </source>
</evidence>
<dbReference type="EMBL" id="AMZH03015275">
    <property type="protein sequence ID" value="RRT46318.1"/>
    <property type="molecule type" value="Genomic_DNA"/>
</dbReference>
<dbReference type="Proteomes" id="UP000287651">
    <property type="component" value="Unassembled WGS sequence"/>
</dbReference>
<name>A0A426Y3G1_ENSVE</name>
<dbReference type="AlphaFoldDB" id="A0A426Y3G1"/>
<evidence type="ECO:0000313" key="2">
    <source>
        <dbReference type="Proteomes" id="UP000287651"/>
    </source>
</evidence>
<proteinExistence type="predicted"/>
<comment type="caution">
    <text evidence="1">The sequence shown here is derived from an EMBL/GenBank/DDBJ whole genome shotgun (WGS) entry which is preliminary data.</text>
</comment>
<gene>
    <name evidence="1" type="ORF">B296_00046992</name>
</gene>
<organism evidence="1 2">
    <name type="scientific">Ensete ventricosum</name>
    <name type="common">Abyssinian banana</name>
    <name type="synonym">Musa ensete</name>
    <dbReference type="NCBI Taxonomy" id="4639"/>
    <lineage>
        <taxon>Eukaryota</taxon>
        <taxon>Viridiplantae</taxon>
        <taxon>Streptophyta</taxon>
        <taxon>Embryophyta</taxon>
        <taxon>Tracheophyta</taxon>
        <taxon>Spermatophyta</taxon>
        <taxon>Magnoliopsida</taxon>
        <taxon>Liliopsida</taxon>
        <taxon>Zingiberales</taxon>
        <taxon>Musaceae</taxon>
        <taxon>Ensete</taxon>
    </lineage>
</organism>
<accession>A0A426Y3G1</accession>
<sequence length="130" mass="14574">MIVDYYSYDYEFAEPPRVTSLQNTVPLPTFDDFGDNVYFVADERGYESLVYNLAAMFLKTNSHGTIVDPRLQLGKVSSRGHTTYLNPMTRLAMLSNLTSPVPDFVLVSASIGVLQSDLIKFNPVLPVSMR</sequence>
<dbReference type="InterPro" id="IPR036188">
    <property type="entry name" value="FAD/NAD-bd_sf"/>
</dbReference>
<protein>
    <submittedName>
        <fullName evidence="1">Uncharacterized protein</fullName>
    </submittedName>
</protein>
<dbReference type="Gene3D" id="3.90.660.10">
    <property type="match status" value="1"/>
</dbReference>
<reference evidence="1 2" key="1">
    <citation type="journal article" date="2014" name="Agronomy (Basel)">
        <title>A Draft Genome Sequence for Ensete ventricosum, the Drought-Tolerant Tree Against Hunger.</title>
        <authorList>
            <person name="Harrison J."/>
            <person name="Moore K.A."/>
            <person name="Paszkiewicz K."/>
            <person name="Jones T."/>
            <person name="Grant M."/>
            <person name="Ambacheew D."/>
            <person name="Muzemil S."/>
            <person name="Studholme D.J."/>
        </authorList>
    </citation>
    <scope>NUCLEOTIDE SEQUENCE [LARGE SCALE GENOMIC DNA]</scope>
</reference>
<dbReference type="Gene3D" id="3.50.50.60">
    <property type="entry name" value="FAD/NAD(P)-binding domain"/>
    <property type="match status" value="1"/>
</dbReference>